<accession>A0A238FKR0</accession>
<feature type="compositionally biased region" description="Low complexity" evidence="1">
    <location>
        <begin position="57"/>
        <end position="71"/>
    </location>
</feature>
<dbReference type="STRING" id="269621.A0A238FKR0"/>
<feature type="region of interest" description="Disordered" evidence="1">
    <location>
        <begin position="1"/>
        <end position="72"/>
    </location>
</feature>
<name>A0A238FKR0_9BASI</name>
<proteinExistence type="predicted"/>
<protein>
    <submittedName>
        <fullName evidence="2">BQ2448_6812 protein</fullName>
    </submittedName>
</protein>
<reference evidence="3" key="1">
    <citation type="submission" date="2016-09" db="EMBL/GenBank/DDBJ databases">
        <authorList>
            <person name="Jeantristanb JTB J.-T."/>
            <person name="Ricardo R."/>
        </authorList>
    </citation>
    <scope>NUCLEOTIDE SEQUENCE [LARGE SCALE GENOMIC DNA]</scope>
</reference>
<dbReference type="Proteomes" id="UP000198372">
    <property type="component" value="Unassembled WGS sequence"/>
</dbReference>
<dbReference type="AlphaFoldDB" id="A0A238FKR0"/>
<organism evidence="2 3">
    <name type="scientific">Microbotryum intermedium</name>
    <dbReference type="NCBI Taxonomy" id="269621"/>
    <lineage>
        <taxon>Eukaryota</taxon>
        <taxon>Fungi</taxon>
        <taxon>Dikarya</taxon>
        <taxon>Basidiomycota</taxon>
        <taxon>Pucciniomycotina</taxon>
        <taxon>Microbotryomycetes</taxon>
        <taxon>Microbotryales</taxon>
        <taxon>Microbotryaceae</taxon>
        <taxon>Microbotryum</taxon>
    </lineage>
</organism>
<gene>
    <name evidence="2" type="ORF">BQ2448_6812</name>
</gene>
<sequence length="87" mass="8698">MRSPTTGEEGSSSTGSGTGTGGSTPPLTGSGKLPRNTSPSAARSRSPVGYWGRPVTAGSRSSSAGSFLSRLVDTPSLKVGFPDGFLH</sequence>
<evidence type="ECO:0000256" key="1">
    <source>
        <dbReference type="SAM" id="MobiDB-lite"/>
    </source>
</evidence>
<feature type="compositionally biased region" description="Low complexity" evidence="1">
    <location>
        <begin position="1"/>
        <end position="15"/>
    </location>
</feature>
<evidence type="ECO:0000313" key="3">
    <source>
        <dbReference type="Proteomes" id="UP000198372"/>
    </source>
</evidence>
<evidence type="ECO:0000313" key="2">
    <source>
        <dbReference type="EMBL" id="SCV74380.1"/>
    </source>
</evidence>
<dbReference type="EMBL" id="FMSP01000020">
    <property type="protein sequence ID" value="SCV74380.1"/>
    <property type="molecule type" value="Genomic_DNA"/>
</dbReference>
<keyword evidence="3" id="KW-1185">Reference proteome</keyword>